<sequence length="88" mass="10029">MAFKPFSIPKTLNTDARRLAYLNVVLEEGNAAELKDTLKILAESKGITLPEFKGGVIEFLSAMKNLGFELRQRAVQTHKIKRKVYKRH</sequence>
<dbReference type="Proteomes" id="UP000826775">
    <property type="component" value="Plasmid pNHP190003_2"/>
</dbReference>
<keyword evidence="2" id="KW-1185">Reference proteome</keyword>
<organism evidence="1 2">
    <name type="scientific">Helicobacter gastrocanis</name>
    <dbReference type="NCBI Taxonomy" id="2849641"/>
    <lineage>
        <taxon>Bacteria</taxon>
        <taxon>Pseudomonadati</taxon>
        <taxon>Campylobacterota</taxon>
        <taxon>Epsilonproteobacteria</taxon>
        <taxon>Campylobacterales</taxon>
        <taxon>Helicobacteraceae</taxon>
        <taxon>Helicobacter</taxon>
    </lineage>
</organism>
<evidence type="ECO:0000313" key="2">
    <source>
        <dbReference type="Proteomes" id="UP000826775"/>
    </source>
</evidence>
<dbReference type="RefSeq" id="WP_221281300.1">
    <property type="nucleotide sequence ID" value="NZ_AP024816.1"/>
</dbReference>
<gene>
    <name evidence="1" type="ORF">NHP190003_16210</name>
</gene>
<proteinExistence type="predicted"/>
<name>A0ABN6I432_9HELI</name>
<geneLocation type="plasmid" evidence="1 2">
    <name>pNHP190003_2</name>
</geneLocation>
<accession>A0ABN6I432</accession>
<dbReference type="EMBL" id="AP024816">
    <property type="protein sequence ID" value="BCZ18339.1"/>
    <property type="molecule type" value="Genomic_DNA"/>
</dbReference>
<protein>
    <submittedName>
        <fullName evidence="1">Uncharacterized protein</fullName>
    </submittedName>
</protein>
<evidence type="ECO:0000313" key="1">
    <source>
        <dbReference type="EMBL" id="BCZ18339.1"/>
    </source>
</evidence>
<keyword evidence="1" id="KW-0614">Plasmid</keyword>
<reference evidence="1 2" key="1">
    <citation type="submission" date="2021-07" db="EMBL/GenBank/DDBJ databases">
        <title>Novel Helicobacter sp. Isolated from a dog.</title>
        <authorList>
            <person name="Rimbara E."/>
            <person name="Suzuki M."/>
        </authorList>
    </citation>
    <scope>NUCLEOTIDE SEQUENCE [LARGE SCALE GENOMIC DNA]</scope>
    <source>
        <strain evidence="2">NHP19-003</strain>
        <plasmid evidence="1 2">pNHP190003_2</plasmid>
    </source>
</reference>